<evidence type="ECO:0000256" key="1">
    <source>
        <dbReference type="SAM" id="MobiDB-lite"/>
    </source>
</evidence>
<organism evidence="2 3">
    <name type="scientific">Arthrobacter psychrochitiniphilus</name>
    <dbReference type="NCBI Taxonomy" id="291045"/>
    <lineage>
        <taxon>Bacteria</taxon>
        <taxon>Bacillati</taxon>
        <taxon>Actinomycetota</taxon>
        <taxon>Actinomycetes</taxon>
        <taxon>Micrococcales</taxon>
        <taxon>Micrococcaceae</taxon>
        <taxon>Arthrobacter</taxon>
    </lineage>
</organism>
<dbReference type="OrthoDB" id="4950237at2"/>
<comment type="caution">
    <text evidence="2">The sequence shown here is derived from an EMBL/GenBank/DDBJ whole genome shotgun (WGS) entry which is preliminary data.</text>
</comment>
<protein>
    <submittedName>
        <fullName evidence="2">Uncharacterized protein</fullName>
    </submittedName>
</protein>
<feature type="region of interest" description="Disordered" evidence="1">
    <location>
        <begin position="51"/>
        <end position="75"/>
    </location>
</feature>
<gene>
    <name evidence="2" type="ORF">CVS29_08625</name>
</gene>
<dbReference type="EMBL" id="QHLZ01000004">
    <property type="protein sequence ID" value="PXA66103.1"/>
    <property type="molecule type" value="Genomic_DNA"/>
</dbReference>
<dbReference type="Proteomes" id="UP000246303">
    <property type="component" value="Unassembled WGS sequence"/>
</dbReference>
<keyword evidence="3" id="KW-1185">Reference proteome</keyword>
<dbReference type="AlphaFoldDB" id="A0A2V3DZB6"/>
<sequence length="75" mass="8644">MTSGDKFVNKFMHATEKFQVLFGPADQGDMDSPVVHRHDEFEDSSDEQLTHFDEHTDSSGHHYAVRKDEEPAEEH</sequence>
<evidence type="ECO:0000313" key="2">
    <source>
        <dbReference type="EMBL" id="PXA66103.1"/>
    </source>
</evidence>
<evidence type="ECO:0000313" key="3">
    <source>
        <dbReference type="Proteomes" id="UP000246303"/>
    </source>
</evidence>
<accession>A0A2V3DZB6</accession>
<name>A0A2V3DZB6_9MICC</name>
<reference evidence="2 3" key="1">
    <citation type="submission" date="2018-05" db="EMBL/GenBank/DDBJ databases">
        <title>Genetic diversity of glacier-inhabiting Cryobacterium bacteria in China and description of Cryobacterium mengkeensis sp. nov. and Arthrobacter glacialis sp. nov.</title>
        <authorList>
            <person name="Liu Q."/>
            <person name="Xin Y.-H."/>
        </authorList>
    </citation>
    <scope>NUCLEOTIDE SEQUENCE [LARGE SCALE GENOMIC DNA]</scope>
    <source>
        <strain evidence="2 3">GP3</strain>
    </source>
</reference>
<proteinExistence type="predicted"/>